<reference evidence="6 7" key="1">
    <citation type="submission" date="2016-10" db="EMBL/GenBank/DDBJ databases">
        <title>The Draft Genome Sequence of Actinokineospora bangkokensis 44EHWT reveals the biosynthetic pathway of antifungal compounds Thailandins with unusual extender unit butylmalonyl-CoA.</title>
        <authorList>
            <person name="Greule A."/>
            <person name="Intra B."/>
            <person name="Flemming S."/>
            <person name="Rommel M.G."/>
            <person name="Panbangred W."/>
            <person name="Bechthold A."/>
        </authorList>
    </citation>
    <scope>NUCLEOTIDE SEQUENCE [LARGE SCALE GENOMIC DNA]</scope>
    <source>
        <strain evidence="6 7">44EHW</strain>
    </source>
</reference>
<comment type="similarity">
    <text evidence="1">Belongs to the FAD-dependent oxidoreductase family.</text>
</comment>
<keyword evidence="4" id="KW-0560">Oxidoreductase</keyword>
<sequence length="361" mass="37413">MTKIVVVGGGYGGATAAKALDEFADVVLVEPREAFVHNVAILRVLVDPDWPGRLFFPYDRLLTRGEVVRDRAAHVDAGGVTLASGGRVDADYVVLATGSGYPFPAKVDEHDTAAAEARLRAAHTALAGATEVVLLGAGPAGLELAGEIKHVWPDKGVTLVDPAADVLGATDLPDELRAEIRKQLDALGVRLVLGSALAEEPPTEPGEPGAFTARTTSGEEVTGDLWYRLYGVVPTTGYLDGDLAAARDARGHLSVDPHLRVTGQSTVFAIGDVTDIPEAKMAKSAEQHAGVVARNIRALATGEGELVEYTAAPPGIALPLGPTGGASYAASVGVLGAEQTAQIKGAGLRVDAYVELLNLDR</sequence>
<evidence type="ECO:0000256" key="3">
    <source>
        <dbReference type="ARBA" id="ARBA00022827"/>
    </source>
</evidence>
<dbReference type="GO" id="GO:0004174">
    <property type="term" value="F:electron-transferring-flavoprotein dehydrogenase activity"/>
    <property type="evidence" value="ECO:0007669"/>
    <property type="project" value="TreeGrafter"/>
</dbReference>
<dbReference type="PRINTS" id="PR00368">
    <property type="entry name" value="FADPNR"/>
</dbReference>
<gene>
    <name evidence="6" type="ORF">BJP25_17115</name>
</gene>
<evidence type="ECO:0000256" key="4">
    <source>
        <dbReference type="ARBA" id="ARBA00023002"/>
    </source>
</evidence>
<dbReference type="RefSeq" id="WP_075974916.1">
    <property type="nucleotide sequence ID" value="NZ_MKQR01000011.1"/>
</dbReference>
<dbReference type="OrthoDB" id="3248171at2"/>
<dbReference type="PRINTS" id="PR00469">
    <property type="entry name" value="PNDRDTASEII"/>
</dbReference>
<proteinExistence type="inferred from homology"/>
<evidence type="ECO:0000313" key="7">
    <source>
        <dbReference type="Proteomes" id="UP000186040"/>
    </source>
</evidence>
<dbReference type="PANTHER" id="PTHR43735:SF3">
    <property type="entry name" value="FERROPTOSIS SUPPRESSOR PROTEIN 1"/>
    <property type="match status" value="1"/>
</dbReference>
<dbReference type="Gene3D" id="3.50.50.100">
    <property type="match status" value="1"/>
</dbReference>
<comment type="caution">
    <text evidence="6">The sequence shown here is derived from an EMBL/GenBank/DDBJ whole genome shotgun (WGS) entry which is preliminary data.</text>
</comment>
<dbReference type="GO" id="GO:0050660">
    <property type="term" value="F:flavin adenine dinucleotide binding"/>
    <property type="evidence" value="ECO:0007669"/>
    <property type="project" value="TreeGrafter"/>
</dbReference>
<dbReference type="SUPFAM" id="SSF51905">
    <property type="entry name" value="FAD/NAD(P)-binding domain"/>
    <property type="match status" value="1"/>
</dbReference>
<feature type="domain" description="FAD/NAD(P)-binding" evidence="5">
    <location>
        <begin position="3"/>
        <end position="284"/>
    </location>
</feature>
<accession>A0A1Q9LMI2</accession>
<dbReference type="EMBL" id="MKQR01000011">
    <property type="protein sequence ID" value="OLR93213.1"/>
    <property type="molecule type" value="Genomic_DNA"/>
</dbReference>
<evidence type="ECO:0000259" key="5">
    <source>
        <dbReference type="Pfam" id="PF07992"/>
    </source>
</evidence>
<dbReference type="STRING" id="1193682.BJP25_17115"/>
<dbReference type="AlphaFoldDB" id="A0A1Q9LMI2"/>
<organism evidence="6 7">
    <name type="scientific">Actinokineospora bangkokensis</name>
    <dbReference type="NCBI Taxonomy" id="1193682"/>
    <lineage>
        <taxon>Bacteria</taxon>
        <taxon>Bacillati</taxon>
        <taxon>Actinomycetota</taxon>
        <taxon>Actinomycetes</taxon>
        <taxon>Pseudonocardiales</taxon>
        <taxon>Pseudonocardiaceae</taxon>
        <taxon>Actinokineospora</taxon>
    </lineage>
</organism>
<keyword evidence="2" id="KW-0285">Flavoprotein</keyword>
<name>A0A1Q9LMI2_9PSEU</name>
<evidence type="ECO:0000256" key="1">
    <source>
        <dbReference type="ARBA" id="ARBA00006442"/>
    </source>
</evidence>
<keyword evidence="3" id="KW-0274">FAD</keyword>
<keyword evidence="7" id="KW-1185">Reference proteome</keyword>
<dbReference type="Pfam" id="PF07992">
    <property type="entry name" value="Pyr_redox_2"/>
    <property type="match status" value="1"/>
</dbReference>
<dbReference type="InterPro" id="IPR023753">
    <property type="entry name" value="FAD/NAD-binding_dom"/>
</dbReference>
<dbReference type="PANTHER" id="PTHR43735">
    <property type="entry name" value="APOPTOSIS-INDUCING FACTOR 1"/>
    <property type="match status" value="1"/>
</dbReference>
<protein>
    <submittedName>
        <fullName evidence="6">FAD-dependent oxidoreductase</fullName>
    </submittedName>
</protein>
<evidence type="ECO:0000256" key="2">
    <source>
        <dbReference type="ARBA" id="ARBA00022630"/>
    </source>
</evidence>
<dbReference type="Proteomes" id="UP000186040">
    <property type="component" value="Unassembled WGS sequence"/>
</dbReference>
<dbReference type="GO" id="GO:0005737">
    <property type="term" value="C:cytoplasm"/>
    <property type="evidence" value="ECO:0007669"/>
    <property type="project" value="TreeGrafter"/>
</dbReference>
<evidence type="ECO:0000313" key="6">
    <source>
        <dbReference type="EMBL" id="OLR93213.1"/>
    </source>
</evidence>
<dbReference type="InterPro" id="IPR036188">
    <property type="entry name" value="FAD/NAD-bd_sf"/>
</dbReference>